<evidence type="ECO:0000313" key="2">
    <source>
        <dbReference type="Proteomes" id="UP000002255"/>
    </source>
</evidence>
<dbReference type="RefSeq" id="WP_012876917.1">
    <property type="nucleotide sequence ID" value="NC_013530.1"/>
</dbReference>
<reference evidence="1 2" key="2">
    <citation type="journal article" date="2010" name="Stand. Genomic Sci.">
        <title>Complete genome sequence of Xylanimonas cellulosilytica type strain (XIL07).</title>
        <authorList>
            <person name="Foster B."/>
            <person name="Pukall R."/>
            <person name="Abt B."/>
            <person name="Nolan M."/>
            <person name="Glavina Del Rio T."/>
            <person name="Chen F."/>
            <person name="Lucas S."/>
            <person name="Tice H."/>
            <person name="Pitluck S."/>
            <person name="Cheng J.-F."/>
            <person name="Chertkov O."/>
            <person name="Brettin T."/>
            <person name="Han C."/>
            <person name="Detter J.C."/>
            <person name="Bruce D."/>
            <person name="Goodwin L."/>
            <person name="Ivanova N."/>
            <person name="Mavromatis K."/>
            <person name="Pati A."/>
            <person name="Mikhailova N."/>
            <person name="Chen A."/>
            <person name="Palaniappan K."/>
            <person name="Land M."/>
            <person name="Hauser L."/>
            <person name="Chang Y.-J."/>
            <person name="Jeffries C.D."/>
            <person name="Chain P."/>
            <person name="Rohde M."/>
            <person name="Goeker M."/>
            <person name="Bristow J."/>
            <person name="Eisen J.A."/>
            <person name="Markowitz V."/>
            <person name="Hugenholtz P."/>
            <person name="Kyrpides N.C."/>
            <person name="Klenk H.-P."/>
            <person name="Lapidus A."/>
        </authorList>
    </citation>
    <scope>NUCLEOTIDE SEQUENCE [LARGE SCALE GENOMIC DNA]</scope>
    <source>
        <strain evidence="2">DSM 15894 / CECT 5975 / LMG 20990 / XIL07</strain>
    </source>
</reference>
<dbReference type="KEGG" id="xce:Xcel_0132"/>
<accession>D1BU08</accession>
<dbReference type="eggNOG" id="ENOG5032Z7H">
    <property type="taxonomic scope" value="Bacteria"/>
</dbReference>
<dbReference type="EMBL" id="CP001821">
    <property type="protein sequence ID" value="ACZ29172.1"/>
    <property type="molecule type" value="Genomic_DNA"/>
</dbReference>
<dbReference type="Proteomes" id="UP000002255">
    <property type="component" value="Chromosome"/>
</dbReference>
<proteinExistence type="predicted"/>
<dbReference type="AlphaFoldDB" id="D1BU08"/>
<organism evidence="1 2">
    <name type="scientific">Xylanimonas cellulosilytica (strain DSM 15894 / JCM 12276 / CECT 5975 / KCTC 9989 / LMG 20990 / NBRC 107835 / XIL07)</name>
    <dbReference type="NCBI Taxonomy" id="446471"/>
    <lineage>
        <taxon>Bacteria</taxon>
        <taxon>Bacillati</taxon>
        <taxon>Actinomycetota</taxon>
        <taxon>Actinomycetes</taxon>
        <taxon>Micrococcales</taxon>
        <taxon>Promicromonosporaceae</taxon>
        <taxon>Xylanimonas</taxon>
    </lineage>
</organism>
<evidence type="ECO:0000313" key="1">
    <source>
        <dbReference type="EMBL" id="ACZ29172.1"/>
    </source>
</evidence>
<dbReference type="OrthoDB" id="9804442at2"/>
<gene>
    <name evidence="1" type="ordered locus">Xcel_0132</name>
</gene>
<dbReference type="HOGENOM" id="CLU_105426_1_0_11"/>
<evidence type="ECO:0008006" key="3">
    <source>
        <dbReference type="Google" id="ProtNLM"/>
    </source>
</evidence>
<sequence length="131" mass="14304">MADLPFVDEHVWSVAEPPDVVFARVERYVHAVWVRERRRGIEHLLGTRDPGGFHVAESVPGALLALEGAHRFSRYRLTFLLAADGAGTRVTARTHAAFPGVRGALYRGAVVGTGLHVVVTRRMLRLATVGG</sequence>
<dbReference type="SUPFAM" id="SSF55961">
    <property type="entry name" value="Bet v1-like"/>
    <property type="match status" value="1"/>
</dbReference>
<reference evidence="2" key="1">
    <citation type="submission" date="2009-11" db="EMBL/GenBank/DDBJ databases">
        <title>The complete chromosome of Xylanimonas cellulosilytica DSM 15894.</title>
        <authorList>
            <consortium name="US DOE Joint Genome Institute (JGI-PGF)"/>
            <person name="Lucas S."/>
            <person name="Copeland A."/>
            <person name="Lapidus A."/>
            <person name="Glavina del Rio T."/>
            <person name="Dalin E."/>
            <person name="Tice H."/>
            <person name="Bruce D."/>
            <person name="Goodwin L."/>
            <person name="Pitluck S."/>
            <person name="Kyrpides N."/>
            <person name="Mavromatis K."/>
            <person name="Ivanova N."/>
            <person name="Mikhailova N."/>
            <person name="Foster B."/>
            <person name="Clum A."/>
            <person name="Brettin T."/>
            <person name="Detter J.C."/>
            <person name="Han C."/>
            <person name="Larimer F."/>
            <person name="Land M."/>
            <person name="Hauser L."/>
            <person name="Markowitz V."/>
            <person name="Cheng J.F."/>
            <person name="Hugenholtz P."/>
            <person name="Woyke T."/>
            <person name="Wu D."/>
            <person name="Gehrich-Schroeter G."/>
            <person name="Schneider S."/>
            <person name="Pukall S.R."/>
            <person name="Klenk H.P."/>
            <person name="Eisen J.A."/>
        </authorList>
    </citation>
    <scope>NUCLEOTIDE SEQUENCE [LARGE SCALE GENOMIC DNA]</scope>
    <source>
        <strain evidence="2">DSM 15894 / CECT 5975 / LMG 20990 / XIL07</strain>
    </source>
</reference>
<keyword evidence="2" id="KW-1185">Reference proteome</keyword>
<protein>
    <recommendedName>
        <fullName evidence="3">DUF2867 domain-containing protein</fullName>
    </recommendedName>
</protein>
<name>D1BU08_XYLCX</name>
<dbReference type="STRING" id="446471.Xcel_0132"/>